<evidence type="ECO:0000313" key="2">
    <source>
        <dbReference type="Proteomes" id="UP000811619"/>
    </source>
</evidence>
<name>A0A8K0NJB9_9HYPO</name>
<dbReference type="AlphaFoldDB" id="A0A8K0NJB9"/>
<comment type="caution">
    <text evidence="1">The sequence shown here is derived from an EMBL/GenBank/DDBJ whole genome shotgun (WGS) entry which is preliminary data.</text>
</comment>
<evidence type="ECO:0000313" key="1">
    <source>
        <dbReference type="EMBL" id="KAG5929903.1"/>
    </source>
</evidence>
<protein>
    <submittedName>
        <fullName evidence="1">Uncharacterized protein</fullName>
    </submittedName>
</protein>
<dbReference type="Proteomes" id="UP000811619">
    <property type="component" value="Unassembled WGS sequence"/>
</dbReference>
<sequence>MCILHEYDDAGPAVATCTKRVLGLRGFMPDDFGGSGQQVQADNFLSCEGSLSTYEYDGCKFQDQESRPSK</sequence>
<dbReference type="EMBL" id="SRPY01000034">
    <property type="protein sequence ID" value="KAG5929903.1"/>
    <property type="molecule type" value="Genomic_DNA"/>
</dbReference>
<keyword evidence="2" id="KW-1185">Reference proteome</keyword>
<organism evidence="1 2">
    <name type="scientific">Claviceps africana</name>
    <dbReference type="NCBI Taxonomy" id="83212"/>
    <lineage>
        <taxon>Eukaryota</taxon>
        <taxon>Fungi</taxon>
        <taxon>Dikarya</taxon>
        <taxon>Ascomycota</taxon>
        <taxon>Pezizomycotina</taxon>
        <taxon>Sordariomycetes</taxon>
        <taxon>Hypocreomycetidae</taxon>
        <taxon>Hypocreales</taxon>
        <taxon>Clavicipitaceae</taxon>
        <taxon>Claviceps</taxon>
    </lineage>
</organism>
<accession>A0A8K0NJB9</accession>
<reference evidence="1" key="1">
    <citation type="journal article" date="2020" name="bioRxiv">
        <title>Whole genome comparisons of ergot fungi reveals the divergence and evolution of species within the genus Claviceps are the result of varying mechanisms driving genome evolution and host range expansion.</title>
        <authorList>
            <person name="Wyka S.A."/>
            <person name="Mondo S.J."/>
            <person name="Liu M."/>
            <person name="Dettman J."/>
            <person name="Nalam V."/>
            <person name="Broders K.D."/>
        </authorList>
    </citation>
    <scope>NUCLEOTIDE SEQUENCE</scope>
    <source>
        <strain evidence="1">CCC 489</strain>
    </source>
</reference>
<proteinExistence type="predicted"/>
<gene>
    <name evidence="1" type="ORF">E4U42_003964</name>
</gene>